<proteinExistence type="predicted"/>
<gene>
    <name evidence="2" type="ORF">LX95_02855</name>
</gene>
<evidence type="ECO:0000313" key="3">
    <source>
        <dbReference type="Proteomes" id="UP000249542"/>
    </source>
</evidence>
<name>A0A2W7HVV1_9FLAO</name>
<evidence type="ECO:0000313" key="2">
    <source>
        <dbReference type="EMBL" id="PZW37664.1"/>
    </source>
</evidence>
<keyword evidence="1" id="KW-0472">Membrane</keyword>
<keyword evidence="3" id="KW-1185">Reference proteome</keyword>
<sequence length="468" mass="52905">MGKNTFTVELEGQKKSVTINIAEPEFIEGWWTSDKDGQVPLEKSKLGETVYFHVETKGLAVGQELELNLAEYDYNASGGFLFYDIIDPDDRKFPEDAVVKKATIEQKGNKRVATVELFLDEKWQGIIKDDHDVWFSLDESIELYWEVVYGKRKKTLPKSTSNYLDVAQSDRTLYFKPPAFGHDLPQLMSNDGSPLLPMKFIKGKAQSKLSSKAIDFVNNQIDKQISNIAMTKLEKGSLVTSTGRVQKNPYANIYNYDEVYTNDGTLLEDLKKRKNWGNTDETTKGISQYDYFTKTGKRVQVLGFLKNVGTALDFFDVLKFGMGDGLDTDSPLGSMGIGGLGTIGGSFALVFSVAGLLVKRMKEEDDIVMEEIVQQELAQAKLSGLAGVEKFVSDWGHNEKYKFELDDFPEKTVNKILNGSIETFEDVRLQASKDQELSTKYVKMLYRKIYNYNKEISNVVIETIFIDE</sequence>
<comment type="caution">
    <text evidence="2">The sequence shown here is derived from an EMBL/GenBank/DDBJ whole genome shotgun (WGS) entry which is preliminary data.</text>
</comment>
<dbReference type="Proteomes" id="UP000249542">
    <property type="component" value="Unassembled WGS sequence"/>
</dbReference>
<keyword evidence="1" id="KW-1133">Transmembrane helix</keyword>
<evidence type="ECO:0000256" key="1">
    <source>
        <dbReference type="SAM" id="Phobius"/>
    </source>
</evidence>
<dbReference type="EMBL" id="QKYV01000013">
    <property type="protein sequence ID" value="PZW37664.1"/>
    <property type="molecule type" value="Genomic_DNA"/>
</dbReference>
<accession>A0A2W7HVV1</accession>
<reference evidence="2 3" key="1">
    <citation type="submission" date="2018-06" db="EMBL/GenBank/DDBJ databases">
        <title>Genomic Encyclopedia of Archaeal and Bacterial Type Strains, Phase II (KMG-II): from individual species to whole genera.</title>
        <authorList>
            <person name="Goeker M."/>
        </authorList>
    </citation>
    <scope>NUCLEOTIDE SEQUENCE [LARGE SCALE GENOMIC DNA]</scope>
    <source>
        <strain evidence="2 3">DSM 15361</strain>
    </source>
</reference>
<keyword evidence="1" id="KW-0812">Transmembrane</keyword>
<dbReference type="RefSeq" id="WP_111542108.1">
    <property type="nucleotide sequence ID" value="NZ_QKYV01000013.1"/>
</dbReference>
<dbReference type="AlphaFoldDB" id="A0A2W7HVV1"/>
<protein>
    <submittedName>
        <fullName evidence="2">Uncharacterized protein</fullName>
    </submittedName>
</protein>
<feature type="transmembrane region" description="Helical" evidence="1">
    <location>
        <begin position="335"/>
        <end position="358"/>
    </location>
</feature>
<organism evidence="2 3">
    <name type="scientific">Mesonia algae</name>
    <dbReference type="NCBI Taxonomy" id="213248"/>
    <lineage>
        <taxon>Bacteria</taxon>
        <taxon>Pseudomonadati</taxon>
        <taxon>Bacteroidota</taxon>
        <taxon>Flavobacteriia</taxon>
        <taxon>Flavobacteriales</taxon>
        <taxon>Flavobacteriaceae</taxon>
        <taxon>Mesonia</taxon>
    </lineage>
</organism>